<evidence type="ECO:0000313" key="4">
    <source>
        <dbReference type="Proteomes" id="UP000052946"/>
    </source>
</evidence>
<gene>
    <name evidence="3" type="ORF">OPHB3_1225</name>
</gene>
<sequence>MRNKKTVPVLLGTMLVFSSFSTTAFADEVKEEKAGDYTSKDEVIYGNMAASGQLQDMYVVNTFRVTDPGEIVDYGEYTSVRNLSNLTDIVKNEDTVEFKAEDKEFYYQGNMENKALPWDISITYILDGEEVKPQELAGQSGTLEIQISTSANEEVDPEFFENYLLQIAVTLDPANFDNIQAPEGTKANAGQNKQITFSVMPDKEETYIISSDVTNFEMDPIEINAAPYSMSIESPDLGGVTGEMQDLADAISEIHSGVGDLKNGVTELDQGAQELGDGSTEYRNGMEELNSSSSELVNGSAEIKNALATINQTVQDSTGNLDVSALMEFPSHLRDVANGLKESARALGELEKGYSEANQQLEKAMAAIPSYEISEAQIKALNESNADEEVVGKLIETYQAANTAKQTYNAVKEAFSGVSGAIEQSSGATHEMASNLETMATEIENAMASTGGLDSIAQMQEGFSALSSQYQTFHNGLVDYTDGVGQLTSSYQELDAGIQELGNGTSATRDGVSELHEGTKELQEATSDLPGQIEEETDEMMEEFANSDYEPSSFISDKNENVEVVQFVLKTEGIEIPEPETKEEPEEEEKGIWEKFLDLFR</sequence>
<feature type="chain" id="PRO_5006864836" evidence="2">
    <location>
        <begin position="27"/>
        <end position="601"/>
    </location>
</feature>
<keyword evidence="1" id="KW-0175">Coiled coil</keyword>
<feature type="coiled-coil region" evidence="1">
    <location>
        <begin position="340"/>
        <end position="367"/>
    </location>
</feature>
<keyword evidence="2" id="KW-0732">Signal</keyword>
<evidence type="ECO:0000256" key="2">
    <source>
        <dbReference type="SAM" id="SignalP"/>
    </source>
</evidence>
<dbReference type="Gene3D" id="1.10.287.950">
    <property type="entry name" value="Methyl-accepting chemotaxis protein"/>
    <property type="match status" value="2"/>
</dbReference>
<proteinExistence type="predicted"/>
<reference evidence="4" key="1">
    <citation type="submission" date="2015-07" db="EMBL/GenBank/DDBJ databases">
        <title>Draft Genome Sequence of Oceanobacillus picturae Heshi-B3 that Was Isolated from Fermented Rice Bran with Aging Salted Mackerel, Which Was Named Heshiko as Traditional Fermented Seafood in Japan.</title>
        <authorList>
            <person name="Akuzawa S."/>
            <person name="Nakagawa J."/>
            <person name="Kanekatsu T."/>
            <person name="Kanesaki Y."/>
            <person name="Suzuki T."/>
        </authorList>
    </citation>
    <scope>NUCLEOTIDE SEQUENCE [LARGE SCALE GENOMIC DNA]</scope>
    <source>
        <strain evidence="4">Heshi-B3</strain>
    </source>
</reference>
<organism evidence="3 4">
    <name type="scientific">Oceanobacillus picturae</name>
    <dbReference type="NCBI Taxonomy" id="171693"/>
    <lineage>
        <taxon>Bacteria</taxon>
        <taxon>Bacillati</taxon>
        <taxon>Bacillota</taxon>
        <taxon>Bacilli</taxon>
        <taxon>Bacillales</taxon>
        <taxon>Bacillaceae</taxon>
        <taxon>Oceanobacillus</taxon>
    </lineage>
</organism>
<reference evidence="3 4" key="2">
    <citation type="journal article" date="2016" name="Genome Announc.">
        <title>Draft Genome Sequence of Oceanobacillus picturae Heshi-B3, Isolated from Fermented Rice Bran in a Traditional Japanese Seafood Dish.</title>
        <authorList>
            <person name="Akuzawa S."/>
            <person name="Nagaoka J."/>
            <person name="Kanekatsu M."/>
            <person name="Kanesaki Y."/>
            <person name="Suzuki T."/>
        </authorList>
    </citation>
    <scope>NUCLEOTIDE SEQUENCE [LARGE SCALE GENOMIC DNA]</scope>
    <source>
        <strain evidence="3 4">Heshi-B3</strain>
    </source>
</reference>
<dbReference type="RefSeq" id="WP_058949754.1">
    <property type="nucleotide sequence ID" value="NZ_BBXV01000013.1"/>
</dbReference>
<dbReference type="OrthoDB" id="9815841at2"/>
<accession>A0A0U9HB01</accession>
<feature type="signal peptide" evidence="2">
    <location>
        <begin position="1"/>
        <end position="26"/>
    </location>
</feature>
<dbReference type="AlphaFoldDB" id="A0A0U9HB01"/>
<comment type="caution">
    <text evidence="3">The sequence shown here is derived from an EMBL/GenBank/DDBJ whole genome shotgun (WGS) entry which is preliminary data.</text>
</comment>
<evidence type="ECO:0000313" key="3">
    <source>
        <dbReference type="EMBL" id="GAQ17300.1"/>
    </source>
</evidence>
<evidence type="ECO:0000256" key="1">
    <source>
        <dbReference type="SAM" id="Coils"/>
    </source>
</evidence>
<protein>
    <submittedName>
        <fullName evidence="3">X-X-X-Leu-X-X-Gly heptad repeats protein</fullName>
    </submittedName>
</protein>
<dbReference type="EMBL" id="BBXV01000013">
    <property type="protein sequence ID" value="GAQ17300.1"/>
    <property type="molecule type" value="Genomic_DNA"/>
</dbReference>
<dbReference type="Proteomes" id="UP000052946">
    <property type="component" value="Unassembled WGS sequence"/>
</dbReference>
<name>A0A0U9HB01_9BACI</name>